<proteinExistence type="inferred from homology"/>
<evidence type="ECO:0000256" key="8">
    <source>
        <dbReference type="ARBA" id="ARBA00023136"/>
    </source>
</evidence>
<evidence type="ECO:0000313" key="12">
    <source>
        <dbReference type="Proteomes" id="UP000028990"/>
    </source>
</evidence>
<evidence type="ECO:0000256" key="10">
    <source>
        <dbReference type="ARBA" id="ARBA00023224"/>
    </source>
</evidence>
<keyword evidence="8" id="KW-0472">Membrane</keyword>
<evidence type="ECO:0000256" key="6">
    <source>
        <dbReference type="ARBA" id="ARBA00022989"/>
    </source>
</evidence>
<keyword evidence="9 11" id="KW-0675">Receptor</keyword>
<keyword evidence="5" id="KW-0812">Transmembrane</keyword>
<reference evidence="11 12" key="1">
    <citation type="submission" date="2013-11" db="EMBL/GenBank/DDBJ databases">
        <title>The Damaraland mole rat (Fukomys damarensis) genome and evolution of African mole rats.</title>
        <authorList>
            <person name="Gladyshev V.N."/>
            <person name="Fang X."/>
        </authorList>
    </citation>
    <scope>NUCLEOTIDE SEQUENCE [LARGE SCALE GENOMIC DNA]</scope>
    <source>
        <tissue evidence="11">Liver</tissue>
    </source>
</reference>
<dbReference type="InterPro" id="IPR000725">
    <property type="entry name" value="Olfact_rcpt"/>
</dbReference>
<gene>
    <name evidence="11" type="ORF">H920_13511</name>
</gene>
<evidence type="ECO:0000256" key="3">
    <source>
        <dbReference type="ARBA" id="ARBA00022475"/>
    </source>
</evidence>
<comment type="similarity">
    <text evidence="2">Belongs to the G-protein coupled receptor 1 family.</text>
</comment>
<keyword evidence="12" id="KW-1185">Reference proteome</keyword>
<name>A0A091CZ18_FUKDA</name>
<dbReference type="AlphaFoldDB" id="A0A091CZ18"/>
<dbReference type="GO" id="GO:0004984">
    <property type="term" value="F:olfactory receptor activity"/>
    <property type="evidence" value="ECO:0007669"/>
    <property type="project" value="InterPro"/>
</dbReference>
<evidence type="ECO:0000256" key="1">
    <source>
        <dbReference type="ARBA" id="ARBA00004651"/>
    </source>
</evidence>
<evidence type="ECO:0000313" key="11">
    <source>
        <dbReference type="EMBL" id="KFO25059.1"/>
    </source>
</evidence>
<organism evidence="11 12">
    <name type="scientific">Fukomys damarensis</name>
    <name type="common">Damaraland mole rat</name>
    <name type="synonym">Cryptomys damarensis</name>
    <dbReference type="NCBI Taxonomy" id="885580"/>
    <lineage>
        <taxon>Eukaryota</taxon>
        <taxon>Metazoa</taxon>
        <taxon>Chordata</taxon>
        <taxon>Craniata</taxon>
        <taxon>Vertebrata</taxon>
        <taxon>Euteleostomi</taxon>
        <taxon>Mammalia</taxon>
        <taxon>Eutheria</taxon>
        <taxon>Euarchontoglires</taxon>
        <taxon>Glires</taxon>
        <taxon>Rodentia</taxon>
        <taxon>Hystricomorpha</taxon>
        <taxon>Bathyergidae</taxon>
        <taxon>Fukomys</taxon>
    </lineage>
</organism>
<evidence type="ECO:0000256" key="5">
    <source>
        <dbReference type="ARBA" id="ARBA00022692"/>
    </source>
</evidence>
<dbReference type="GO" id="GO:0005886">
    <property type="term" value="C:plasma membrane"/>
    <property type="evidence" value="ECO:0007669"/>
    <property type="project" value="UniProtKB-SubCell"/>
</dbReference>
<dbReference type="PANTHER" id="PTHR26453">
    <property type="entry name" value="OLFACTORY RECEPTOR"/>
    <property type="match status" value="1"/>
</dbReference>
<keyword evidence="3" id="KW-1003">Cell membrane</keyword>
<keyword evidence="10" id="KW-0807">Transducer</keyword>
<sequence>MLAPRGVVLLRPAAVILASYGAVGQTVWGMRSPGGRRKAVGTCGSHLTAVCLFYGSATYTYLQPTRSYNQGRGKFVSLFYTVLTPALNPLTYSLRNKEVKGQRGGFREVWGGGRTGSEWAQGWKCLVRFRICKMCPSESTVNGEFLPSGEAQTAEVCFYVCTCLGKGKGAFRLSPKLKKGSMIRGTFLVFRGYHKHPFTQSDGKLWKSYSLCDWGSLI</sequence>
<dbReference type="EMBL" id="KN123415">
    <property type="protein sequence ID" value="KFO25059.1"/>
    <property type="molecule type" value="Genomic_DNA"/>
</dbReference>
<dbReference type="Proteomes" id="UP000028990">
    <property type="component" value="Unassembled WGS sequence"/>
</dbReference>
<evidence type="ECO:0000256" key="2">
    <source>
        <dbReference type="ARBA" id="ARBA00010663"/>
    </source>
</evidence>
<dbReference type="SUPFAM" id="SSF81321">
    <property type="entry name" value="Family A G protein-coupled receptor-like"/>
    <property type="match status" value="1"/>
</dbReference>
<accession>A0A091CZ18</accession>
<keyword evidence="6" id="KW-1133">Transmembrane helix</keyword>
<dbReference type="Gene3D" id="1.20.1070.10">
    <property type="entry name" value="Rhodopsin 7-helix transmembrane proteins"/>
    <property type="match status" value="1"/>
</dbReference>
<keyword evidence="7" id="KW-0297">G-protein coupled receptor</keyword>
<keyword evidence="4" id="KW-0716">Sensory transduction</keyword>
<comment type="subcellular location">
    <subcellularLocation>
        <location evidence="1">Cell membrane</location>
        <topology evidence="1">Multi-pass membrane protein</topology>
    </subcellularLocation>
</comment>
<protein>
    <submittedName>
        <fullName evidence="11">Putative olfactory receptor 2I1</fullName>
    </submittedName>
</protein>
<dbReference type="GO" id="GO:0004930">
    <property type="term" value="F:G protein-coupled receptor activity"/>
    <property type="evidence" value="ECO:0007669"/>
    <property type="project" value="UniProtKB-KW"/>
</dbReference>
<dbReference type="Pfam" id="PF13853">
    <property type="entry name" value="7tm_4"/>
    <property type="match status" value="1"/>
</dbReference>
<dbReference type="FunFam" id="1.10.1220.70:FF:000001">
    <property type="entry name" value="Olfactory receptor"/>
    <property type="match status" value="1"/>
</dbReference>
<evidence type="ECO:0000256" key="9">
    <source>
        <dbReference type="ARBA" id="ARBA00023170"/>
    </source>
</evidence>
<evidence type="ECO:0000256" key="4">
    <source>
        <dbReference type="ARBA" id="ARBA00022606"/>
    </source>
</evidence>
<evidence type="ECO:0000256" key="7">
    <source>
        <dbReference type="ARBA" id="ARBA00023040"/>
    </source>
</evidence>